<gene>
    <name evidence="1" type="ORF">TBK1r_66000</name>
</gene>
<reference evidence="1 2" key="1">
    <citation type="submission" date="2019-02" db="EMBL/GenBank/DDBJ databases">
        <title>Deep-cultivation of Planctomycetes and their phenomic and genomic characterization uncovers novel biology.</title>
        <authorList>
            <person name="Wiegand S."/>
            <person name="Jogler M."/>
            <person name="Boedeker C."/>
            <person name="Pinto D."/>
            <person name="Vollmers J."/>
            <person name="Rivas-Marin E."/>
            <person name="Kohn T."/>
            <person name="Peeters S.H."/>
            <person name="Heuer A."/>
            <person name="Rast P."/>
            <person name="Oberbeckmann S."/>
            <person name="Bunk B."/>
            <person name="Jeske O."/>
            <person name="Meyerdierks A."/>
            <person name="Storesund J.E."/>
            <person name="Kallscheuer N."/>
            <person name="Luecker S."/>
            <person name="Lage O.M."/>
            <person name="Pohl T."/>
            <person name="Merkel B.J."/>
            <person name="Hornburger P."/>
            <person name="Mueller R.-W."/>
            <person name="Bruemmer F."/>
            <person name="Labrenz M."/>
            <person name="Spormann A.M."/>
            <person name="Op den Camp H."/>
            <person name="Overmann J."/>
            <person name="Amann R."/>
            <person name="Jetten M.S.M."/>
            <person name="Mascher T."/>
            <person name="Medema M.H."/>
            <person name="Devos D.P."/>
            <person name="Kaster A.-K."/>
            <person name="Ovreas L."/>
            <person name="Rohde M."/>
            <person name="Galperin M.Y."/>
            <person name="Jogler C."/>
        </authorList>
    </citation>
    <scope>NUCLEOTIDE SEQUENCE [LARGE SCALE GENOMIC DNA]</scope>
    <source>
        <strain evidence="1 2">TBK1r</strain>
    </source>
</reference>
<evidence type="ECO:0000313" key="2">
    <source>
        <dbReference type="Proteomes" id="UP000318081"/>
    </source>
</evidence>
<sequence length="79" mass="8911">MAATGLILHQQSLWPRIHPDPGRYTRHTELEVWCVCKYIGARNLTDTCDIQATCDSCDDLINTHFKPPGTVRGAAWSKE</sequence>
<name>A0ABX5XZV2_9BACT</name>
<proteinExistence type="predicted"/>
<dbReference type="EMBL" id="CP036432">
    <property type="protein sequence ID" value="QDV87569.1"/>
    <property type="molecule type" value="Genomic_DNA"/>
</dbReference>
<protein>
    <submittedName>
        <fullName evidence="1">Uncharacterized protein</fullName>
    </submittedName>
</protein>
<dbReference type="Proteomes" id="UP000318081">
    <property type="component" value="Chromosome"/>
</dbReference>
<keyword evidence="2" id="KW-1185">Reference proteome</keyword>
<evidence type="ECO:0000313" key="1">
    <source>
        <dbReference type="EMBL" id="QDV87569.1"/>
    </source>
</evidence>
<accession>A0ABX5XZV2</accession>
<organism evidence="1 2">
    <name type="scientific">Stieleria magnilauensis</name>
    <dbReference type="NCBI Taxonomy" id="2527963"/>
    <lineage>
        <taxon>Bacteria</taxon>
        <taxon>Pseudomonadati</taxon>
        <taxon>Planctomycetota</taxon>
        <taxon>Planctomycetia</taxon>
        <taxon>Pirellulales</taxon>
        <taxon>Pirellulaceae</taxon>
        <taxon>Stieleria</taxon>
    </lineage>
</organism>